<dbReference type="EMBL" id="WJBH02000037">
    <property type="protein sequence ID" value="KAI9551174.1"/>
    <property type="molecule type" value="Genomic_DNA"/>
</dbReference>
<evidence type="ECO:0000313" key="1">
    <source>
        <dbReference type="EMBL" id="KAI9551174.1"/>
    </source>
</evidence>
<protein>
    <submittedName>
        <fullName evidence="1">Uncharacterized protein</fullName>
    </submittedName>
</protein>
<reference evidence="1" key="1">
    <citation type="submission" date="2022-05" db="EMBL/GenBank/DDBJ databases">
        <title>A multi-omics perspective on studying reproductive biology in Daphnia sinensis.</title>
        <authorList>
            <person name="Jia J."/>
        </authorList>
    </citation>
    <scope>NUCLEOTIDE SEQUENCE</scope>
    <source>
        <strain evidence="1">WSL</strain>
    </source>
</reference>
<dbReference type="Proteomes" id="UP000820818">
    <property type="component" value="Unassembled WGS sequence"/>
</dbReference>
<proteinExistence type="predicted"/>
<keyword evidence="2" id="KW-1185">Reference proteome</keyword>
<dbReference type="AlphaFoldDB" id="A0AAD5PNK1"/>
<accession>A0AAD5PNK1</accession>
<gene>
    <name evidence="1" type="ORF">GHT06_005951</name>
</gene>
<comment type="caution">
    <text evidence="1">The sequence shown here is derived from an EMBL/GenBank/DDBJ whole genome shotgun (WGS) entry which is preliminary data.</text>
</comment>
<name>A0AAD5PNK1_9CRUS</name>
<organism evidence="1 2">
    <name type="scientific">Daphnia sinensis</name>
    <dbReference type="NCBI Taxonomy" id="1820382"/>
    <lineage>
        <taxon>Eukaryota</taxon>
        <taxon>Metazoa</taxon>
        <taxon>Ecdysozoa</taxon>
        <taxon>Arthropoda</taxon>
        <taxon>Crustacea</taxon>
        <taxon>Branchiopoda</taxon>
        <taxon>Diplostraca</taxon>
        <taxon>Cladocera</taxon>
        <taxon>Anomopoda</taxon>
        <taxon>Daphniidae</taxon>
        <taxon>Daphnia</taxon>
        <taxon>Daphnia similis group</taxon>
    </lineage>
</organism>
<evidence type="ECO:0000313" key="2">
    <source>
        <dbReference type="Proteomes" id="UP000820818"/>
    </source>
</evidence>
<sequence length="286" mass="33247">MVRMLNNAFDVMNGRCRVNLSSNQTGPPKKKILEETLDAIEMTELISAELKLTPFMSQTTLEGLRLTLHSIIALTEDLLNDSYDFHLTGKFNQDCVEQLKLLSLIVYTSLVSLVSLVSYKDCLLGKCKTERKKASFLRSTMATRILEKLIDRDPENEMELTTDPQTMNLEHFCFLTEEEALLMEKEPPSEEDLMMAKIKKHVVYNLCGYVLYSRNFFLKCQDCRSTLETSFELLPNDFYEAVATKRKDRGGLKYCTKEMFNLFVIVEDAYREEVHFQKRLLQIFYQ</sequence>